<evidence type="ECO:0000313" key="7">
    <source>
        <dbReference type="EMBL" id="MBJ7595476.1"/>
    </source>
</evidence>
<dbReference type="AlphaFoldDB" id="A0A934N4C0"/>
<dbReference type="Gene3D" id="1.10.10.10">
    <property type="entry name" value="Winged helix-like DNA-binding domain superfamily/Winged helix DNA-binding domain"/>
    <property type="match status" value="1"/>
</dbReference>
<name>A0A934N4C0_9BACT</name>
<keyword evidence="2" id="KW-0805">Transcription regulation</keyword>
<sequence>MMDSRPERIGTPLVRRAQAGDRTSVAELLRLSRPLAERTVARRCFDHEMVDDLTQAVLLAVLMELPSLRCPEAYVSWLLRIVANVCCKQARRSTCLQAAASRLAQESLGGAGARSGEVDPEEAAVRDEIQAHLRIAVAALPARYRTAVVMRAVQGHSFDEIGETLGCPRELARLWYFRARRRLQRLCVADEVLAPVPAT</sequence>
<dbReference type="Proteomes" id="UP000606991">
    <property type="component" value="Unassembled WGS sequence"/>
</dbReference>
<keyword evidence="3" id="KW-0731">Sigma factor</keyword>
<comment type="caution">
    <text evidence="7">The sequence shown here is derived from an EMBL/GenBank/DDBJ whole genome shotgun (WGS) entry which is preliminary data.</text>
</comment>
<reference evidence="7 8" key="1">
    <citation type="submission" date="2020-10" db="EMBL/GenBank/DDBJ databases">
        <title>Ca. Dormibacterota MAGs.</title>
        <authorList>
            <person name="Montgomery K."/>
        </authorList>
    </citation>
    <scope>NUCLEOTIDE SEQUENCE [LARGE SCALE GENOMIC DNA]</scope>
    <source>
        <strain evidence="7">SC8812_S17_18</strain>
    </source>
</reference>
<accession>A0A934N4C0</accession>
<dbReference type="InterPro" id="IPR013325">
    <property type="entry name" value="RNA_pol_sigma_r2"/>
</dbReference>
<feature type="domain" description="RNA polymerase sigma factor 70 region 4 type 2" evidence="6">
    <location>
        <begin position="136"/>
        <end position="183"/>
    </location>
</feature>
<dbReference type="InterPro" id="IPR036388">
    <property type="entry name" value="WH-like_DNA-bd_sf"/>
</dbReference>
<dbReference type="SUPFAM" id="SSF88946">
    <property type="entry name" value="Sigma2 domain of RNA polymerase sigma factors"/>
    <property type="match status" value="1"/>
</dbReference>
<gene>
    <name evidence="7" type="ORF">JF886_11580</name>
</gene>
<comment type="similarity">
    <text evidence="1">Belongs to the sigma-70 factor family. ECF subfamily.</text>
</comment>
<protein>
    <submittedName>
        <fullName evidence="7">Sigma-70 family RNA polymerase sigma factor</fullName>
    </submittedName>
</protein>
<dbReference type="GO" id="GO:0006950">
    <property type="term" value="P:response to stress"/>
    <property type="evidence" value="ECO:0007669"/>
    <property type="project" value="UniProtKB-ARBA"/>
</dbReference>
<dbReference type="CDD" id="cd06171">
    <property type="entry name" value="Sigma70_r4"/>
    <property type="match status" value="1"/>
</dbReference>
<keyword evidence="5" id="KW-0804">Transcription</keyword>
<dbReference type="GO" id="GO:0016987">
    <property type="term" value="F:sigma factor activity"/>
    <property type="evidence" value="ECO:0007669"/>
    <property type="project" value="UniProtKB-KW"/>
</dbReference>
<dbReference type="InterPro" id="IPR039425">
    <property type="entry name" value="RNA_pol_sigma-70-like"/>
</dbReference>
<dbReference type="PANTHER" id="PTHR43133">
    <property type="entry name" value="RNA POLYMERASE ECF-TYPE SIGMA FACTO"/>
    <property type="match status" value="1"/>
</dbReference>
<evidence type="ECO:0000259" key="6">
    <source>
        <dbReference type="Pfam" id="PF08281"/>
    </source>
</evidence>
<keyword evidence="4" id="KW-0238">DNA-binding</keyword>
<dbReference type="SUPFAM" id="SSF88659">
    <property type="entry name" value="Sigma3 and sigma4 domains of RNA polymerase sigma factors"/>
    <property type="match status" value="1"/>
</dbReference>
<dbReference type="NCBIfam" id="TIGR02937">
    <property type="entry name" value="sigma70-ECF"/>
    <property type="match status" value="1"/>
</dbReference>
<dbReference type="InterPro" id="IPR013324">
    <property type="entry name" value="RNA_pol_sigma_r3/r4-like"/>
</dbReference>
<dbReference type="RefSeq" id="WP_337312626.1">
    <property type="nucleotide sequence ID" value="NZ_JAEKNS010000121.1"/>
</dbReference>
<evidence type="ECO:0000313" key="8">
    <source>
        <dbReference type="Proteomes" id="UP000606991"/>
    </source>
</evidence>
<organism evidence="7 8">
    <name type="scientific">Candidatus Aeolococcus gillhamiae</name>
    <dbReference type="NCBI Taxonomy" id="3127015"/>
    <lineage>
        <taxon>Bacteria</taxon>
        <taxon>Bacillati</taxon>
        <taxon>Candidatus Dormiibacterota</taxon>
        <taxon>Candidatus Dormibacteria</taxon>
        <taxon>Candidatus Aeolococcales</taxon>
        <taxon>Candidatus Aeolococcaceae</taxon>
        <taxon>Candidatus Aeolococcus</taxon>
    </lineage>
</organism>
<dbReference type="Gene3D" id="1.10.1740.10">
    <property type="match status" value="1"/>
</dbReference>
<evidence type="ECO:0000256" key="3">
    <source>
        <dbReference type="ARBA" id="ARBA00023082"/>
    </source>
</evidence>
<evidence type="ECO:0000256" key="4">
    <source>
        <dbReference type="ARBA" id="ARBA00023125"/>
    </source>
</evidence>
<evidence type="ECO:0000256" key="2">
    <source>
        <dbReference type="ARBA" id="ARBA00023015"/>
    </source>
</evidence>
<dbReference type="GO" id="GO:0003677">
    <property type="term" value="F:DNA binding"/>
    <property type="evidence" value="ECO:0007669"/>
    <property type="project" value="UniProtKB-KW"/>
</dbReference>
<proteinExistence type="inferred from homology"/>
<dbReference type="Pfam" id="PF08281">
    <property type="entry name" value="Sigma70_r4_2"/>
    <property type="match status" value="1"/>
</dbReference>
<dbReference type="PANTHER" id="PTHR43133:SF8">
    <property type="entry name" value="RNA POLYMERASE SIGMA FACTOR HI_1459-RELATED"/>
    <property type="match status" value="1"/>
</dbReference>
<evidence type="ECO:0000256" key="1">
    <source>
        <dbReference type="ARBA" id="ARBA00010641"/>
    </source>
</evidence>
<evidence type="ECO:0000256" key="5">
    <source>
        <dbReference type="ARBA" id="ARBA00023163"/>
    </source>
</evidence>
<dbReference type="InterPro" id="IPR014284">
    <property type="entry name" value="RNA_pol_sigma-70_dom"/>
</dbReference>
<dbReference type="InterPro" id="IPR013249">
    <property type="entry name" value="RNA_pol_sigma70_r4_t2"/>
</dbReference>
<dbReference type="InterPro" id="IPR000838">
    <property type="entry name" value="RNA_pol_sigma70_ECF_CS"/>
</dbReference>
<dbReference type="PROSITE" id="PS01063">
    <property type="entry name" value="SIGMA70_ECF"/>
    <property type="match status" value="1"/>
</dbReference>
<dbReference type="EMBL" id="JAEKNS010000121">
    <property type="protein sequence ID" value="MBJ7595476.1"/>
    <property type="molecule type" value="Genomic_DNA"/>
</dbReference>
<dbReference type="GO" id="GO:0006352">
    <property type="term" value="P:DNA-templated transcription initiation"/>
    <property type="evidence" value="ECO:0007669"/>
    <property type="project" value="InterPro"/>
</dbReference>